<organism evidence="2 3">
    <name type="scientific">Austropuccinia psidii MF-1</name>
    <dbReference type="NCBI Taxonomy" id="1389203"/>
    <lineage>
        <taxon>Eukaryota</taxon>
        <taxon>Fungi</taxon>
        <taxon>Dikarya</taxon>
        <taxon>Basidiomycota</taxon>
        <taxon>Pucciniomycotina</taxon>
        <taxon>Pucciniomycetes</taxon>
        <taxon>Pucciniales</taxon>
        <taxon>Sphaerophragmiaceae</taxon>
        <taxon>Austropuccinia</taxon>
    </lineage>
</organism>
<protein>
    <submittedName>
        <fullName evidence="2">Uncharacterized protein</fullName>
    </submittedName>
</protein>
<proteinExistence type="predicted"/>
<evidence type="ECO:0000313" key="3">
    <source>
        <dbReference type="Proteomes" id="UP000765509"/>
    </source>
</evidence>
<gene>
    <name evidence="2" type="ORF">O181_009261</name>
</gene>
<evidence type="ECO:0000256" key="1">
    <source>
        <dbReference type="SAM" id="MobiDB-lite"/>
    </source>
</evidence>
<accession>A0A9Q3BP01</accession>
<feature type="compositionally biased region" description="Polar residues" evidence="1">
    <location>
        <begin position="48"/>
        <end position="65"/>
    </location>
</feature>
<name>A0A9Q3BP01_9BASI</name>
<feature type="region of interest" description="Disordered" evidence="1">
    <location>
        <begin position="1"/>
        <end position="116"/>
    </location>
</feature>
<keyword evidence="3" id="KW-1185">Reference proteome</keyword>
<sequence length="116" mass="12853">MNNSALNDNALDSEFSGFQCNENNIENDRPDSNDADYPSEEAIDSNENEQQSQTNFIPNNNNNVEKTPIHGKQKQNLRNTKNLKQQLGNSNKSAYANDTEQSIILQRTGSSSASSS</sequence>
<dbReference type="Proteomes" id="UP000765509">
    <property type="component" value="Unassembled WGS sequence"/>
</dbReference>
<comment type="caution">
    <text evidence="2">The sequence shown here is derived from an EMBL/GenBank/DDBJ whole genome shotgun (WGS) entry which is preliminary data.</text>
</comment>
<dbReference type="EMBL" id="AVOT02002219">
    <property type="protein sequence ID" value="MBW0469546.1"/>
    <property type="molecule type" value="Genomic_DNA"/>
</dbReference>
<feature type="compositionally biased region" description="Acidic residues" evidence="1">
    <location>
        <begin position="33"/>
        <end position="47"/>
    </location>
</feature>
<reference evidence="2" key="1">
    <citation type="submission" date="2021-03" db="EMBL/GenBank/DDBJ databases">
        <title>Draft genome sequence of rust myrtle Austropuccinia psidii MF-1, a brazilian biotype.</title>
        <authorList>
            <person name="Quecine M.C."/>
            <person name="Pachon D.M.R."/>
            <person name="Bonatelli M.L."/>
            <person name="Correr F.H."/>
            <person name="Franceschini L.M."/>
            <person name="Leite T.F."/>
            <person name="Margarido G.R.A."/>
            <person name="Almeida C.A."/>
            <person name="Ferrarezi J.A."/>
            <person name="Labate C.A."/>
        </authorList>
    </citation>
    <scope>NUCLEOTIDE SEQUENCE</scope>
    <source>
        <strain evidence="2">MF-1</strain>
    </source>
</reference>
<evidence type="ECO:0000313" key="2">
    <source>
        <dbReference type="EMBL" id="MBW0469546.1"/>
    </source>
</evidence>
<feature type="compositionally biased region" description="Polar residues" evidence="1">
    <location>
        <begin position="76"/>
        <end position="116"/>
    </location>
</feature>
<dbReference type="AlphaFoldDB" id="A0A9Q3BP01"/>